<dbReference type="AlphaFoldDB" id="A0A1C2IS60"/>
<dbReference type="Proteomes" id="UP000094893">
    <property type="component" value="Unassembled WGS sequence"/>
</dbReference>
<proteinExistence type="predicted"/>
<organism evidence="2 3">
    <name type="scientific">Acidithiobacillus thiooxidans</name>
    <name type="common">Thiobacillus thiooxidans</name>
    <dbReference type="NCBI Taxonomy" id="930"/>
    <lineage>
        <taxon>Bacteria</taxon>
        <taxon>Pseudomonadati</taxon>
        <taxon>Pseudomonadota</taxon>
        <taxon>Acidithiobacillia</taxon>
        <taxon>Acidithiobacillales</taxon>
        <taxon>Acidithiobacillaceae</taxon>
        <taxon>Acidithiobacillus</taxon>
    </lineage>
</organism>
<evidence type="ECO:0000256" key="1">
    <source>
        <dbReference type="SAM" id="MobiDB-lite"/>
    </source>
</evidence>
<name>A0A1C2IS60_ACITH</name>
<feature type="region of interest" description="Disordered" evidence="1">
    <location>
        <begin position="1"/>
        <end position="23"/>
    </location>
</feature>
<comment type="caution">
    <text evidence="2">The sequence shown here is derived from an EMBL/GenBank/DDBJ whole genome shotgun (WGS) entry which is preliminary data.</text>
</comment>
<gene>
    <name evidence="2" type="ORF">A6P07_15420</name>
</gene>
<dbReference type="InterPro" id="IPR047675">
    <property type="entry name" value="Putative_zinc-bd"/>
</dbReference>
<sequence length="92" mass="10153">MSKKSEPAPLAAAPRCTAKSKRSGVQCRAPAVRGKTKCRMHGGKSTGARTAEGKERCRQAAFIHGFYVAENLAEWRRVGAWLREINRRGKGR</sequence>
<dbReference type="RefSeq" id="WP_024895267.1">
    <property type="nucleotide sequence ID" value="NZ_LWRZ01000252.1"/>
</dbReference>
<evidence type="ECO:0000313" key="3">
    <source>
        <dbReference type="Proteomes" id="UP000094893"/>
    </source>
</evidence>
<dbReference type="NCBIfam" id="NF041373">
    <property type="entry name" value="HGG_STG"/>
    <property type="match status" value="1"/>
</dbReference>
<accession>A0A1C2IS60</accession>
<reference evidence="2 3" key="1">
    <citation type="journal article" date="2016" name="Int. J. Mol. Sci.">
        <title>Comparative genomics of the extreme acidophile Acidithiobacillus thiooxidans reveals intraspecific divergence and niche adaptation.</title>
        <authorList>
            <person name="Zhang X."/>
            <person name="Feng X."/>
            <person name="Tao J."/>
            <person name="Ma L."/>
            <person name="Xiao Y."/>
            <person name="Liang Y."/>
            <person name="Liu X."/>
            <person name="Yin H."/>
        </authorList>
    </citation>
    <scope>NUCLEOTIDE SEQUENCE [LARGE SCALE GENOMIC DNA]</scope>
    <source>
        <strain evidence="2 3">A02</strain>
    </source>
</reference>
<evidence type="ECO:0000313" key="2">
    <source>
        <dbReference type="EMBL" id="OCX70061.1"/>
    </source>
</evidence>
<protein>
    <submittedName>
        <fullName evidence="2">Uncharacterized protein</fullName>
    </submittedName>
</protein>
<dbReference type="EMBL" id="LWSA01000211">
    <property type="protein sequence ID" value="OCX70061.1"/>
    <property type="molecule type" value="Genomic_DNA"/>
</dbReference>